<dbReference type="OMA" id="WQAWTEE"/>
<dbReference type="CTD" id="20234748"/>
<evidence type="ECO:0000259" key="3">
    <source>
        <dbReference type="Pfam" id="PF17172"/>
    </source>
</evidence>
<dbReference type="RefSeq" id="XP_009052621.1">
    <property type="nucleotide sequence ID" value="XM_009054373.1"/>
</dbReference>
<dbReference type="SFLD" id="SFLDS00019">
    <property type="entry name" value="Glutathione_Transferase_(cytos"/>
    <property type="match status" value="1"/>
</dbReference>
<gene>
    <name evidence="4" type="ORF">LOTGIDRAFT_143769</name>
</gene>
<feature type="domain" description="Metaxin glutathione S-transferase" evidence="2">
    <location>
        <begin position="126"/>
        <end position="186"/>
    </location>
</feature>
<dbReference type="Pfam" id="PF17172">
    <property type="entry name" value="GST_N_4"/>
    <property type="match status" value="1"/>
</dbReference>
<dbReference type="InterPro" id="IPR033468">
    <property type="entry name" value="Metaxin_GST"/>
</dbReference>
<name>V4AIB5_LOTGI</name>
<evidence type="ECO:0000259" key="2">
    <source>
        <dbReference type="Pfam" id="PF17171"/>
    </source>
</evidence>
<evidence type="ECO:0000313" key="4">
    <source>
        <dbReference type="EMBL" id="ESO96692.1"/>
    </source>
</evidence>
<feature type="non-terminal residue" evidence="4">
    <location>
        <position position="1"/>
    </location>
</feature>
<dbReference type="SUPFAM" id="SSF52833">
    <property type="entry name" value="Thioredoxin-like"/>
    <property type="match status" value="1"/>
</dbReference>
<dbReference type="Gene3D" id="3.40.30.10">
    <property type="entry name" value="Glutaredoxin"/>
    <property type="match status" value="1"/>
</dbReference>
<dbReference type="GeneID" id="20234748"/>
<dbReference type="InterPro" id="IPR026928">
    <property type="entry name" value="FAX/IsoI-like"/>
</dbReference>
<dbReference type="GO" id="GO:0005737">
    <property type="term" value="C:cytoplasm"/>
    <property type="evidence" value="ECO:0007669"/>
    <property type="project" value="TreeGrafter"/>
</dbReference>
<protein>
    <recommendedName>
        <fullName evidence="6">GST C-terminal domain-containing protein</fullName>
    </recommendedName>
</protein>
<evidence type="ECO:0008006" key="6">
    <source>
        <dbReference type="Google" id="ProtNLM"/>
    </source>
</evidence>
<dbReference type="SUPFAM" id="SSF47616">
    <property type="entry name" value="GST C-terminal domain-like"/>
    <property type="match status" value="1"/>
</dbReference>
<dbReference type="Proteomes" id="UP000030746">
    <property type="component" value="Unassembled WGS sequence"/>
</dbReference>
<sequence>LETYLRMANIPYINDETMKKSSKKKTPWIELNGKCVADSSFILEYLNTNYCVDLNMSLSVEQQAIGRGFCKMVDEHLYWTMVMSRWYHDFHQRLYPLFKRAVYNQGWAQGVGRHTREENNHLMYGDLKALSDYLGKKRYLFGNQPCEVDCVVFGQLSQFCWHMPNLHGEQLLHETFPNLRDYCFRMKKAFWPDLGLGAKSKCQKQT</sequence>
<dbReference type="SFLD" id="SFLDG01180">
    <property type="entry name" value="SUF1"/>
    <property type="match status" value="1"/>
</dbReference>
<dbReference type="Pfam" id="PF17171">
    <property type="entry name" value="GST_C_6"/>
    <property type="match status" value="1"/>
</dbReference>
<dbReference type="InterPro" id="IPR050931">
    <property type="entry name" value="Mito_Protein_Transport_Metaxin"/>
</dbReference>
<comment type="similarity">
    <text evidence="1">Belongs to the FAX family.</text>
</comment>
<dbReference type="EMBL" id="KB201402">
    <property type="protein sequence ID" value="ESO96692.1"/>
    <property type="molecule type" value="Genomic_DNA"/>
</dbReference>
<dbReference type="PANTHER" id="PTHR12289:SF41">
    <property type="entry name" value="FAILED AXON CONNECTIONS-RELATED"/>
    <property type="match status" value="1"/>
</dbReference>
<dbReference type="KEGG" id="lgi:LOTGIDRAFT_143769"/>
<dbReference type="PANTHER" id="PTHR12289">
    <property type="entry name" value="METAXIN RELATED"/>
    <property type="match status" value="1"/>
</dbReference>
<feature type="domain" description="Thioredoxin-like fold" evidence="3">
    <location>
        <begin position="1"/>
        <end position="88"/>
    </location>
</feature>
<keyword evidence="5" id="KW-1185">Reference proteome</keyword>
<dbReference type="AlphaFoldDB" id="V4AIB5"/>
<dbReference type="InterPro" id="IPR040079">
    <property type="entry name" value="Glutathione_S-Trfase"/>
</dbReference>
<evidence type="ECO:0000313" key="5">
    <source>
        <dbReference type="Proteomes" id="UP000030746"/>
    </source>
</evidence>
<dbReference type="Gene3D" id="1.20.1050.10">
    <property type="match status" value="1"/>
</dbReference>
<dbReference type="InterPro" id="IPR036249">
    <property type="entry name" value="Thioredoxin-like_sf"/>
</dbReference>
<evidence type="ECO:0000256" key="1">
    <source>
        <dbReference type="ARBA" id="ARBA00006475"/>
    </source>
</evidence>
<organism evidence="4 5">
    <name type="scientific">Lottia gigantea</name>
    <name type="common">Giant owl limpet</name>
    <dbReference type="NCBI Taxonomy" id="225164"/>
    <lineage>
        <taxon>Eukaryota</taxon>
        <taxon>Metazoa</taxon>
        <taxon>Spiralia</taxon>
        <taxon>Lophotrochozoa</taxon>
        <taxon>Mollusca</taxon>
        <taxon>Gastropoda</taxon>
        <taxon>Patellogastropoda</taxon>
        <taxon>Lottioidea</taxon>
        <taxon>Lottiidae</taxon>
        <taxon>Lottia</taxon>
    </lineage>
</organism>
<dbReference type="HOGENOM" id="CLU_044137_1_0_1"/>
<dbReference type="InterPro" id="IPR036282">
    <property type="entry name" value="Glutathione-S-Trfase_C_sf"/>
</dbReference>
<accession>V4AIB5</accession>
<dbReference type="OrthoDB" id="5809458at2759"/>
<dbReference type="SFLD" id="SFLDG01200">
    <property type="entry name" value="SUF1.1"/>
    <property type="match status" value="1"/>
</dbReference>
<reference evidence="4 5" key="1">
    <citation type="journal article" date="2013" name="Nature">
        <title>Insights into bilaterian evolution from three spiralian genomes.</title>
        <authorList>
            <person name="Simakov O."/>
            <person name="Marletaz F."/>
            <person name="Cho S.J."/>
            <person name="Edsinger-Gonzales E."/>
            <person name="Havlak P."/>
            <person name="Hellsten U."/>
            <person name="Kuo D.H."/>
            <person name="Larsson T."/>
            <person name="Lv J."/>
            <person name="Arendt D."/>
            <person name="Savage R."/>
            <person name="Osoegawa K."/>
            <person name="de Jong P."/>
            <person name="Grimwood J."/>
            <person name="Chapman J.A."/>
            <person name="Shapiro H."/>
            <person name="Aerts A."/>
            <person name="Otillar R.P."/>
            <person name="Terry A.Y."/>
            <person name="Boore J.L."/>
            <person name="Grigoriev I.V."/>
            <person name="Lindberg D.R."/>
            <person name="Seaver E.C."/>
            <person name="Weisblat D.A."/>
            <person name="Putnam N.H."/>
            <person name="Rokhsar D.S."/>
        </authorList>
    </citation>
    <scope>NUCLEOTIDE SEQUENCE [LARGE SCALE GENOMIC DNA]</scope>
</reference>
<dbReference type="InterPro" id="IPR012336">
    <property type="entry name" value="Thioredoxin-like_fold"/>
</dbReference>
<proteinExistence type="inferred from homology"/>
<dbReference type="CDD" id="cd03193">
    <property type="entry name" value="GST_C_Metaxin"/>
    <property type="match status" value="1"/>
</dbReference>